<dbReference type="STRING" id="6689.A0A423TRA2"/>
<evidence type="ECO:0000313" key="3">
    <source>
        <dbReference type="Proteomes" id="UP000283509"/>
    </source>
</evidence>
<dbReference type="GO" id="GO:0016491">
    <property type="term" value="F:oxidoreductase activity"/>
    <property type="evidence" value="ECO:0007669"/>
    <property type="project" value="UniProtKB-KW"/>
</dbReference>
<comment type="caution">
    <text evidence="2">The sequence shown here is derived from an EMBL/GenBank/DDBJ whole genome shotgun (WGS) entry which is preliminary data.</text>
</comment>
<dbReference type="Gene3D" id="3.40.50.720">
    <property type="entry name" value="NAD(P)-binding Rossmann-like Domain"/>
    <property type="match status" value="1"/>
</dbReference>
<dbReference type="OrthoDB" id="191139at2759"/>
<sequence>MVACTGGADTRELTADGLEVTMATNHFGHFLLVNRLIGLLRKHKSSRVIVLAASAHYMLSTITPKNLNFERAKYGGLRAFAQSMLCNILMSNCLADATAHTGMTVNSFCPGMVSSAPYIRGSNFLARLYRVLLQFVTRSEEEAAKTIVYLAGSDEVADVTGGFFADCAERKMTGLASDIGLARKVWERSEVMVRLAPVDSP</sequence>
<name>A0A423TRA2_PENVA</name>
<dbReference type="AlphaFoldDB" id="A0A423TRA2"/>
<dbReference type="Proteomes" id="UP000283509">
    <property type="component" value="Unassembled WGS sequence"/>
</dbReference>
<dbReference type="SUPFAM" id="SSF51735">
    <property type="entry name" value="NAD(P)-binding Rossmann-fold domains"/>
    <property type="match status" value="1"/>
</dbReference>
<evidence type="ECO:0000256" key="1">
    <source>
        <dbReference type="ARBA" id="ARBA00023002"/>
    </source>
</evidence>
<evidence type="ECO:0008006" key="4">
    <source>
        <dbReference type="Google" id="ProtNLM"/>
    </source>
</evidence>
<dbReference type="PANTHER" id="PTHR43157">
    <property type="entry name" value="PHOSPHATIDYLINOSITOL-GLYCAN BIOSYNTHESIS CLASS F PROTEIN-RELATED"/>
    <property type="match status" value="1"/>
</dbReference>
<keyword evidence="1" id="KW-0560">Oxidoreductase</keyword>
<evidence type="ECO:0000313" key="2">
    <source>
        <dbReference type="EMBL" id="ROT78972.1"/>
    </source>
</evidence>
<dbReference type="PANTHER" id="PTHR43157:SF31">
    <property type="entry name" value="PHOSPHATIDYLINOSITOL-GLYCAN BIOSYNTHESIS CLASS F PROTEIN"/>
    <property type="match status" value="1"/>
</dbReference>
<keyword evidence="3" id="KW-1185">Reference proteome</keyword>
<protein>
    <recommendedName>
        <fullName evidence="4">Retinol dehydrogenase 14</fullName>
    </recommendedName>
</protein>
<reference evidence="2 3" key="1">
    <citation type="submission" date="2018-04" db="EMBL/GenBank/DDBJ databases">
        <authorList>
            <person name="Zhang X."/>
            <person name="Yuan J."/>
            <person name="Li F."/>
            <person name="Xiang J."/>
        </authorList>
    </citation>
    <scope>NUCLEOTIDE SEQUENCE [LARGE SCALE GENOMIC DNA]</scope>
    <source>
        <tissue evidence="2">Muscle</tissue>
    </source>
</reference>
<reference evidence="2 3" key="2">
    <citation type="submission" date="2019-01" db="EMBL/GenBank/DDBJ databases">
        <title>The decoding of complex shrimp genome reveals the adaptation for benthos swimmer, frequently molting mechanism and breeding impact on genome.</title>
        <authorList>
            <person name="Sun Y."/>
            <person name="Gao Y."/>
            <person name="Yu Y."/>
        </authorList>
    </citation>
    <scope>NUCLEOTIDE SEQUENCE [LARGE SCALE GENOMIC DNA]</scope>
    <source>
        <tissue evidence="2">Muscle</tissue>
    </source>
</reference>
<dbReference type="InterPro" id="IPR036291">
    <property type="entry name" value="NAD(P)-bd_dom_sf"/>
</dbReference>
<dbReference type="EMBL" id="QCYY01001308">
    <property type="protein sequence ID" value="ROT78972.1"/>
    <property type="molecule type" value="Genomic_DNA"/>
</dbReference>
<proteinExistence type="predicted"/>
<gene>
    <name evidence="2" type="ORF">C7M84_002312</name>
</gene>
<organism evidence="2 3">
    <name type="scientific">Penaeus vannamei</name>
    <name type="common">Whiteleg shrimp</name>
    <name type="synonym">Litopenaeus vannamei</name>
    <dbReference type="NCBI Taxonomy" id="6689"/>
    <lineage>
        <taxon>Eukaryota</taxon>
        <taxon>Metazoa</taxon>
        <taxon>Ecdysozoa</taxon>
        <taxon>Arthropoda</taxon>
        <taxon>Crustacea</taxon>
        <taxon>Multicrustacea</taxon>
        <taxon>Malacostraca</taxon>
        <taxon>Eumalacostraca</taxon>
        <taxon>Eucarida</taxon>
        <taxon>Decapoda</taxon>
        <taxon>Dendrobranchiata</taxon>
        <taxon>Penaeoidea</taxon>
        <taxon>Penaeidae</taxon>
        <taxon>Penaeus</taxon>
    </lineage>
</organism>
<accession>A0A423TRA2</accession>